<reference evidence="3 4" key="1">
    <citation type="submission" date="2016-10" db="EMBL/GenBank/DDBJ databases">
        <authorList>
            <person name="de Groot N.N."/>
        </authorList>
    </citation>
    <scope>NUCLEOTIDE SEQUENCE [LARGE SCALE GENOMIC DNA]</scope>
    <source>
        <strain evidence="3 4">Vu-144</strain>
    </source>
</reference>
<dbReference type="EMBL" id="FNQY01000020">
    <property type="protein sequence ID" value="SEA46267.1"/>
    <property type="molecule type" value="Genomic_DNA"/>
</dbReference>
<keyword evidence="4" id="KW-1185">Reference proteome</keyword>
<dbReference type="AlphaFoldDB" id="A0A1H4BDU1"/>
<feature type="domain" description="DUF4859" evidence="2">
    <location>
        <begin position="238"/>
        <end position="349"/>
    </location>
</feature>
<dbReference type="STRING" id="551991.SAMN05192529_12028"/>
<organism evidence="3 4">
    <name type="scientific">Arachidicoccus rhizosphaerae</name>
    <dbReference type="NCBI Taxonomy" id="551991"/>
    <lineage>
        <taxon>Bacteria</taxon>
        <taxon>Pseudomonadati</taxon>
        <taxon>Bacteroidota</taxon>
        <taxon>Chitinophagia</taxon>
        <taxon>Chitinophagales</taxon>
        <taxon>Chitinophagaceae</taxon>
        <taxon>Arachidicoccus</taxon>
    </lineage>
</organism>
<dbReference type="InterPro" id="IPR000782">
    <property type="entry name" value="FAS1_domain"/>
</dbReference>
<name>A0A1H4BDU1_9BACT</name>
<sequence length="367" mass="39471">MNNRTNQKSSLLIWLLMLGMACALLGVSCKKDTYITDGGLAEANSPLSTYDYLAANQYHYFDTLIQIIDHLGLKDSVNQAGTFFAPTDFAINRVMQANNMASLDDLYSKITSKFLTQYMSSDNNLTLDNASTSVTTFSNWAGSTAGFSKVAGSYYVANSTLTYYTLEYIKINGALDGSSAAEQDDEADAVLTCQTTGIKTASGTNLNVLANSVALDLALPAQPSKTFKFNLDVVQNGDYSSTALQLDSAAIASYFGVPANKISDMLVSGTDSIAYYNLQSDGTYSNEYTANMPGFWMGSNGDVVNWGDDAFLYGELDPYAYILSVGAYPDNPVVGDTYTIRPAIVLTKADGSTQAAIFKIKITIVSP</sequence>
<dbReference type="Pfam" id="PF16151">
    <property type="entry name" value="DUF4859"/>
    <property type="match status" value="1"/>
</dbReference>
<proteinExistence type="predicted"/>
<dbReference type="OrthoDB" id="655802at2"/>
<dbReference type="Proteomes" id="UP000199041">
    <property type="component" value="Unassembled WGS sequence"/>
</dbReference>
<dbReference type="PROSITE" id="PS51257">
    <property type="entry name" value="PROKAR_LIPOPROTEIN"/>
    <property type="match status" value="1"/>
</dbReference>
<dbReference type="SUPFAM" id="SSF82153">
    <property type="entry name" value="FAS1 domain"/>
    <property type="match status" value="1"/>
</dbReference>
<feature type="domain" description="FAS1" evidence="1">
    <location>
        <begin position="61"/>
        <end position="162"/>
    </location>
</feature>
<dbReference type="InterPro" id="IPR036378">
    <property type="entry name" value="FAS1_dom_sf"/>
</dbReference>
<accession>A0A1H4BDU1</accession>
<dbReference type="RefSeq" id="WP_091400037.1">
    <property type="nucleotide sequence ID" value="NZ_FNQY01000020.1"/>
</dbReference>
<evidence type="ECO:0000313" key="3">
    <source>
        <dbReference type="EMBL" id="SEA46267.1"/>
    </source>
</evidence>
<dbReference type="Gene3D" id="2.30.180.10">
    <property type="entry name" value="FAS1 domain"/>
    <property type="match status" value="1"/>
</dbReference>
<evidence type="ECO:0000259" key="1">
    <source>
        <dbReference type="Pfam" id="PF02469"/>
    </source>
</evidence>
<evidence type="ECO:0000259" key="2">
    <source>
        <dbReference type="Pfam" id="PF16151"/>
    </source>
</evidence>
<evidence type="ECO:0000313" key="4">
    <source>
        <dbReference type="Proteomes" id="UP000199041"/>
    </source>
</evidence>
<dbReference type="Pfam" id="PF02469">
    <property type="entry name" value="Fasciclin"/>
    <property type="match status" value="1"/>
</dbReference>
<gene>
    <name evidence="3" type="ORF">SAMN05192529_12028</name>
</gene>
<dbReference type="InterPro" id="IPR032339">
    <property type="entry name" value="DUF4859"/>
</dbReference>
<protein>
    <submittedName>
        <fullName evidence="3">Fasciclin domain-containing protein</fullName>
    </submittedName>
</protein>